<proteinExistence type="predicted"/>
<sequence>MLRKVLGCNGLHVRGARRARAHGQARGGVRGRQRRARGARAHGVCAGGGRGCTGACGYGCIVHSRARSSPEMRKST</sequence>
<evidence type="ECO:0000313" key="1">
    <source>
        <dbReference type="EMBL" id="PKI48853.1"/>
    </source>
</evidence>
<dbReference type="Proteomes" id="UP000233551">
    <property type="component" value="Unassembled WGS sequence"/>
</dbReference>
<dbReference type="EMBL" id="PGOL01002322">
    <property type="protein sequence ID" value="PKI48853.1"/>
    <property type="molecule type" value="Genomic_DNA"/>
</dbReference>
<reference evidence="1 2" key="1">
    <citation type="submission" date="2017-11" db="EMBL/GenBank/DDBJ databases">
        <title>De-novo sequencing of pomegranate (Punica granatum L.) genome.</title>
        <authorList>
            <person name="Akparov Z."/>
            <person name="Amiraslanov A."/>
            <person name="Hajiyeva S."/>
            <person name="Abbasov M."/>
            <person name="Kaur K."/>
            <person name="Hamwieh A."/>
            <person name="Solovyev V."/>
            <person name="Salamov A."/>
            <person name="Braich B."/>
            <person name="Kosarev P."/>
            <person name="Mahmoud A."/>
            <person name="Hajiyev E."/>
            <person name="Babayeva S."/>
            <person name="Izzatullayeva V."/>
            <person name="Mammadov A."/>
            <person name="Mammadov A."/>
            <person name="Sharifova S."/>
            <person name="Ojaghi J."/>
            <person name="Eynullazada K."/>
            <person name="Bayramov B."/>
            <person name="Abdulazimova A."/>
            <person name="Shahmuradov I."/>
        </authorList>
    </citation>
    <scope>NUCLEOTIDE SEQUENCE [LARGE SCALE GENOMIC DNA]</scope>
    <source>
        <strain evidence="2">cv. AG2017</strain>
        <tissue evidence="1">Leaf</tissue>
    </source>
</reference>
<accession>A0A2I0IYP0</accession>
<gene>
    <name evidence="1" type="ORF">CRG98_030756</name>
</gene>
<protein>
    <submittedName>
        <fullName evidence="1">Uncharacterized protein</fullName>
    </submittedName>
</protein>
<organism evidence="1 2">
    <name type="scientific">Punica granatum</name>
    <name type="common">Pomegranate</name>
    <dbReference type="NCBI Taxonomy" id="22663"/>
    <lineage>
        <taxon>Eukaryota</taxon>
        <taxon>Viridiplantae</taxon>
        <taxon>Streptophyta</taxon>
        <taxon>Embryophyta</taxon>
        <taxon>Tracheophyta</taxon>
        <taxon>Spermatophyta</taxon>
        <taxon>Magnoliopsida</taxon>
        <taxon>eudicotyledons</taxon>
        <taxon>Gunneridae</taxon>
        <taxon>Pentapetalae</taxon>
        <taxon>rosids</taxon>
        <taxon>malvids</taxon>
        <taxon>Myrtales</taxon>
        <taxon>Lythraceae</taxon>
        <taxon>Punica</taxon>
    </lineage>
</organism>
<keyword evidence="2" id="KW-1185">Reference proteome</keyword>
<dbReference type="AlphaFoldDB" id="A0A2I0IYP0"/>
<comment type="caution">
    <text evidence="1">The sequence shown here is derived from an EMBL/GenBank/DDBJ whole genome shotgun (WGS) entry which is preliminary data.</text>
</comment>
<evidence type="ECO:0000313" key="2">
    <source>
        <dbReference type="Proteomes" id="UP000233551"/>
    </source>
</evidence>
<name>A0A2I0IYP0_PUNGR</name>